<proteinExistence type="predicted"/>
<sequence length="155" mass="17079">MSSNKSVKNEIVLEETSNTETTKEQETASNPIVVLLKNVTILIDLAITRGTFTANAEEATLVSNTFDNFKQKLDSLDSEGATVDIKINSLIDMKVLIDTAVRRGKYQPTELFTVGSVYNAFMELIQKASQSAEQQQIAADAQTASVEKEEEKEDN</sequence>
<dbReference type="AlphaFoldDB" id="A0A6C0IM44"/>
<feature type="region of interest" description="Disordered" evidence="1">
    <location>
        <begin position="136"/>
        <end position="155"/>
    </location>
</feature>
<name>A0A6C0IM44_9ZZZZ</name>
<accession>A0A6C0IM44</accession>
<organism evidence="2">
    <name type="scientific">viral metagenome</name>
    <dbReference type="NCBI Taxonomy" id="1070528"/>
    <lineage>
        <taxon>unclassified sequences</taxon>
        <taxon>metagenomes</taxon>
        <taxon>organismal metagenomes</taxon>
    </lineage>
</organism>
<evidence type="ECO:0000313" key="2">
    <source>
        <dbReference type="EMBL" id="QHT94291.1"/>
    </source>
</evidence>
<reference evidence="2" key="1">
    <citation type="journal article" date="2020" name="Nature">
        <title>Giant virus diversity and host interactions through global metagenomics.</title>
        <authorList>
            <person name="Schulz F."/>
            <person name="Roux S."/>
            <person name="Paez-Espino D."/>
            <person name="Jungbluth S."/>
            <person name="Walsh D.A."/>
            <person name="Denef V.J."/>
            <person name="McMahon K.D."/>
            <person name="Konstantinidis K.T."/>
            <person name="Eloe-Fadrosh E.A."/>
            <person name="Kyrpides N.C."/>
            <person name="Woyke T."/>
        </authorList>
    </citation>
    <scope>NUCLEOTIDE SEQUENCE</scope>
    <source>
        <strain evidence="2">GVMAG-M-3300024258-28</strain>
    </source>
</reference>
<protein>
    <submittedName>
        <fullName evidence="2">Uncharacterized protein</fullName>
    </submittedName>
</protein>
<feature type="compositionally biased region" description="Low complexity" evidence="1">
    <location>
        <begin position="136"/>
        <end position="145"/>
    </location>
</feature>
<feature type="region of interest" description="Disordered" evidence="1">
    <location>
        <begin position="1"/>
        <end position="27"/>
    </location>
</feature>
<evidence type="ECO:0000256" key="1">
    <source>
        <dbReference type="SAM" id="MobiDB-lite"/>
    </source>
</evidence>
<dbReference type="EMBL" id="MN740218">
    <property type="protein sequence ID" value="QHT94291.1"/>
    <property type="molecule type" value="Genomic_DNA"/>
</dbReference>